<evidence type="ECO:0000313" key="3">
    <source>
        <dbReference type="Proteomes" id="UP001221142"/>
    </source>
</evidence>
<organism evidence="2 3">
    <name type="scientific">Roridomyces roridus</name>
    <dbReference type="NCBI Taxonomy" id="1738132"/>
    <lineage>
        <taxon>Eukaryota</taxon>
        <taxon>Fungi</taxon>
        <taxon>Dikarya</taxon>
        <taxon>Basidiomycota</taxon>
        <taxon>Agaricomycotina</taxon>
        <taxon>Agaricomycetes</taxon>
        <taxon>Agaricomycetidae</taxon>
        <taxon>Agaricales</taxon>
        <taxon>Marasmiineae</taxon>
        <taxon>Mycenaceae</taxon>
        <taxon>Roridomyces</taxon>
    </lineage>
</organism>
<dbReference type="EMBL" id="JARKIF010000011">
    <property type="protein sequence ID" value="KAJ7627077.1"/>
    <property type="molecule type" value="Genomic_DNA"/>
</dbReference>
<dbReference type="InterPro" id="IPR021986">
    <property type="entry name" value="Spherulin4"/>
</dbReference>
<sequence>MFLLTTLCALFALLAVVPVYATTGVIVPLYQFPVTSANWAPLETALSTFPSLQFYVIINPNSGPGDADSQPDPAYQTNIQTLRTHSNALLVGYVLTGFGTRASADVLQDIQTYAGWDASYGVDGIFFDQTMAGFDAEYTSYSDAVRSTAWPSRATGYVIMNPGEDIGNSDYYSLADQIVTFEQTYAEFQQESPIPLVHPAQQSVIIHTFTGPGVSNQTLSSVVTSLKSSGFASTYITNLNISQTDVYANFGSDFAQFVADVAA</sequence>
<accession>A0AAD7BQ91</accession>
<dbReference type="Pfam" id="PF12138">
    <property type="entry name" value="Spherulin4"/>
    <property type="match status" value="1"/>
</dbReference>
<keyword evidence="1" id="KW-0732">Signal</keyword>
<reference evidence="2" key="1">
    <citation type="submission" date="2023-03" db="EMBL/GenBank/DDBJ databases">
        <title>Massive genome expansion in bonnet fungi (Mycena s.s.) driven by repeated elements and novel gene families across ecological guilds.</title>
        <authorList>
            <consortium name="Lawrence Berkeley National Laboratory"/>
            <person name="Harder C.B."/>
            <person name="Miyauchi S."/>
            <person name="Viragh M."/>
            <person name="Kuo A."/>
            <person name="Thoen E."/>
            <person name="Andreopoulos B."/>
            <person name="Lu D."/>
            <person name="Skrede I."/>
            <person name="Drula E."/>
            <person name="Henrissat B."/>
            <person name="Morin E."/>
            <person name="Kohler A."/>
            <person name="Barry K."/>
            <person name="LaButti K."/>
            <person name="Morin E."/>
            <person name="Salamov A."/>
            <person name="Lipzen A."/>
            <person name="Mereny Z."/>
            <person name="Hegedus B."/>
            <person name="Baldrian P."/>
            <person name="Stursova M."/>
            <person name="Weitz H."/>
            <person name="Taylor A."/>
            <person name="Grigoriev I.V."/>
            <person name="Nagy L.G."/>
            <person name="Martin F."/>
            <person name="Kauserud H."/>
        </authorList>
    </citation>
    <scope>NUCLEOTIDE SEQUENCE</scope>
    <source>
        <strain evidence="2">9284</strain>
    </source>
</reference>
<dbReference type="PANTHER" id="PTHR35040:SF9">
    <property type="entry name" value="4-LIKE CELL SURFACE PROTEIN, PUTATIVE (AFU_ORTHOLOGUE AFUA_4G14080)-RELATED"/>
    <property type="match status" value="1"/>
</dbReference>
<protein>
    <submittedName>
        <fullName evidence="2">Spherulation-specific family 4</fullName>
    </submittedName>
</protein>
<gene>
    <name evidence="2" type="ORF">FB45DRAFT_1059909</name>
</gene>
<feature type="chain" id="PRO_5042158039" evidence="1">
    <location>
        <begin position="22"/>
        <end position="263"/>
    </location>
</feature>
<dbReference type="PANTHER" id="PTHR35040">
    <property type="match status" value="1"/>
</dbReference>
<comment type="caution">
    <text evidence="2">The sequence shown here is derived from an EMBL/GenBank/DDBJ whole genome shotgun (WGS) entry which is preliminary data.</text>
</comment>
<name>A0AAD7BQ91_9AGAR</name>
<dbReference type="Proteomes" id="UP001221142">
    <property type="component" value="Unassembled WGS sequence"/>
</dbReference>
<keyword evidence="3" id="KW-1185">Reference proteome</keyword>
<dbReference type="AlphaFoldDB" id="A0AAD7BQ91"/>
<evidence type="ECO:0000256" key="1">
    <source>
        <dbReference type="SAM" id="SignalP"/>
    </source>
</evidence>
<evidence type="ECO:0000313" key="2">
    <source>
        <dbReference type="EMBL" id="KAJ7627077.1"/>
    </source>
</evidence>
<feature type="signal peptide" evidence="1">
    <location>
        <begin position="1"/>
        <end position="21"/>
    </location>
</feature>
<proteinExistence type="predicted"/>